<evidence type="ECO:0000256" key="7">
    <source>
        <dbReference type="PROSITE-ProRule" id="PRU01251"/>
    </source>
</evidence>
<proteinExistence type="inferred from homology"/>
<dbReference type="SUPFAM" id="SSF81923">
    <property type="entry name" value="Double Clp-N motif"/>
    <property type="match status" value="1"/>
</dbReference>
<evidence type="ECO:0000256" key="4">
    <source>
        <dbReference type="ARBA" id="ARBA00022840"/>
    </source>
</evidence>
<keyword evidence="3 8" id="KW-0547">Nucleotide-binding</keyword>
<dbReference type="PROSITE" id="PS51903">
    <property type="entry name" value="CLP_R"/>
    <property type="match status" value="1"/>
</dbReference>
<evidence type="ECO:0000256" key="8">
    <source>
        <dbReference type="RuleBase" id="RU004432"/>
    </source>
</evidence>
<dbReference type="AlphaFoldDB" id="A0A5Q4YVK3"/>
<dbReference type="Pfam" id="PF07724">
    <property type="entry name" value="AAA_2"/>
    <property type="match status" value="1"/>
</dbReference>
<evidence type="ECO:0000256" key="6">
    <source>
        <dbReference type="ARBA" id="ARBA00025613"/>
    </source>
</evidence>
<accession>A0A5Q4YVK3</accession>
<dbReference type="Proteomes" id="UP000325811">
    <property type="component" value="Chromosome I"/>
</dbReference>
<dbReference type="CDD" id="cd19499">
    <property type="entry name" value="RecA-like_ClpB_Hsp104-like"/>
    <property type="match status" value="1"/>
</dbReference>
<dbReference type="Pfam" id="PF00004">
    <property type="entry name" value="AAA"/>
    <property type="match status" value="1"/>
</dbReference>
<dbReference type="InterPro" id="IPR003593">
    <property type="entry name" value="AAA+_ATPase"/>
</dbReference>
<keyword evidence="4 8" id="KW-0067">ATP-binding</keyword>
<dbReference type="SMART" id="SM00382">
    <property type="entry name" value="AAA"/>
    <property type="match status" value="2"/>
</dbReference>
<dbReference type="FunFam" id="3.40.50.300:FF:000025">
    <property type="entry name" value="ATP-dependent Clp protease subunit"/>
    <property type="match status" value="1"/>
</dbReference>
<keyword evidence="5 8" id="KW-0143">Chaperone</keyword>
<dbReference type="Pfam" id="PF17871">
    <property type="entry name" value="AAA_lid_9"/>
    <property type="match status" value="1"/>
</dbReference>
<evidence type="ECO:0000256" key="5">
    <source>
        <dbReference type="ARBA" id="ARBA00023186"/>
    </source>
</evidence>
<evidence type="ECO:0000313" key="11">
    <source>
        <dbReference type="EMBL" id="VVD28928.1"/>
    </source>
</evidence>
<dbReference type="SUPFAM" id="SSF52540">
    <property type="entry name" value="P-loop containing nucleoside triphosphate hydrolases"/>
    <property type="match status" value="2"/>
</dbReference>
<feature type="compositionally biased region" description="Basic residues" evidence="9">
    <location>
        <begin position="939"/>
        <end position="950"/>
    </location>
</feature>
<comment type="function">
    <text evidence="6">Part of a stress-induced multi-chaperone system, it is involved in the recovery of the cell from heat-induced damage, in cooperation with DnaK, DnaJ and GrpE. Acts before DnaK, in the processing of protein aggregates. Protein binding stimulates the ATPase activity; ATP hydrolysis unfolds the denatured protein aggregates, which probably helps expose new hydrophobic binding sites on the surface of ClpB-bound aggregates, contributing to the solubilization and refolding of denatured protein aggregates by DnaK.</text>
</comment>
<dbReference type="PANTHER" id="PTHR11638">
    <property type="entry name" value="ATP-DEPENDENT CLP PROTEASE"/>
    <property type="match status" value="1"/>
</dbReference>
<dbReference type="InterPro" id="IPR050130">
    <property type="entry name" value="ClpA_ClpB"/>
</dbReference>
<keyword evidence="2 7" id="KW-0677">Repeat</keyword>
<protein>
    <submittedName>
        <fullName evidence="11">Chaperone protein ClpB</fullName>
    </submittedName>
</protein>
<dbReference type="InterPro" id="IPR036628">
    <property type="entry name" value="Clp_N_dom_sf"/>
</dbReference>
<dbReference type="InterPro" id="IPR041546">
    <property type="entry name" value="ClpA/ClpB_AAA_lid"/>
</dbReference>
<dbReference type="InterPro" id="IPR028299">
    <property type="entry name" value="ClpA/B_CS2"/>
</dbReference>
<dbReference type="EMBL" id="LR699553">
    <property type="protein sequence ID" value="VVD28928.1"/>
    <property type="molecule type" value="Genomic_DNA"/>
</dbReference>
<dbReference type="RefSeq" id="WP_165186180.1">
    <property type="nucleotide sequence ID" value="NZ_LR699553.1"/>
</dbReference>
<dbReference type="Gene3D" id="1.10.1780.10">
    <property type="entry name" value="Clp, N-terminal domain"/>
    <property type="match status" value="1"/>
</dbReference>
<dbReference type="GO" id="GO:0005524">
    <property type="term" value="F:ATP binding"/>
    <property type="evidence" value="ECO:0007669"/>
    <property type="project" value="UniProtKB-KW"/>
</dbReference>
<dbReference type="InterPro" id="IPR018368">
    <property type="entry name" value="ClpA/B_CS1"/>
</dbReference>
<comment type="similarity">
    <text evidence="1 8">Belongs to the ClpA/ClpB family.</text>
</comment>
<keyword evidence="12" id="KW-1185">Reference proteome</keyword>
<dbReference type="GO" id="GO:0005737">
    <property type="term" value="C:cytoplasm"/>
    <property type="evidence" value="ECO:0007669"/>
    <property type="project" value="TreeGrafter"/>
</dbReference>
<feature type="compositionally biased region" description="Basic and acidic residues" evidence="9">
    <location>
        <begin position="951"/>
        <end position="961"/>
    </location>
</feature>
<dbReference type="FunFam" id="3.40.50.300:FF:000010">
    <property type="entry name" value="Chaperone clpB 1, putative"/>
    <property type="match status" value="1"/>
</dbReference>
<dbReference type="PRINTS" id="PR00300">
    <property type="entry name" value="CLPPROTEASEA"/>
</dbReference>
<dbReference type="CDD" id="cd00009">
    <property type="entry name" value="AAA"/>
    <property type="match status" value="1"/>
</dbReference>
<dbReference type="GO" id="GO:0034605">
    <property type="term" value="P:cellular response to heat"/>
    <property type="evidence" value="ECO:0007669"/>
    <property type="project" value="TreeGrafter"/>
</dbReference>
<dbReference type="PROSITE" id="PS00870">
    <property type="entry name" value="CLPAB_1"/>
    <property type="match status" value="1"/>
</dbReference>
<organism evidence="11 12">
    <name type="scientific">Paraburkholderia dioscoreae</name>
    <dbReference type="NCBI Taxonomy" id="2604047"/>
    <lineage>
        <taxon>Bacteria</taxon>
        <taxon>Pseudomonadati</taxon>
        <taxon>Pseudomonadota</taxon>
        <taxon>Betaproteobacteria</taxon>
        <taxon>Burkholderiales</taxon>
        <taxon>Burkholderiaceae</taxon>
        <taxon>Paraburkholderia</taxon>
    </lineage>
</organism>
<feature type="domain" description="Clp R" evidence="10">
    <location>
        <begin position="88"/>
        <end position="232"/>
    </location>
</feature>
<dbReference type="Gene3D" id="1.10.8.60">
    <property type="match status" value="2"/>
</dbReference>
<dbReference type="Gene3D" id="4.10.860.10">
    <property type="entry name" value="UVR domain"/>
    <property type="match status" value="1"/>
</dbReference>
<dbReference type="KEGG" id="pdio:PDMSB3_2472"/>
<dbReference type="GO" id="GO:0016887">
    <property type="term" value="F:ATP hydrolysis activity"/>
    <property type="evidence" value="ECO:0007669"/>
    <property type="project" value="InterPro"/>
</dbReference>
<evidence type="ECO:0000256" key="2">
    <source>
        <dbReference type="ARBA" id="ARBA00022737"/>
    </source>
</evidence>
<dbReference type="Gene3D" id="3.40.50.300">
    <property type="entry name" value="P-loop containing nucleotide triphosphate hydrolases"/>
    <property type="match status" value="2"/>
</dbReference>
<evidence type="ECO:0000256" key="9">
    <source>
        <dbReference type="SAM" id="MobiDB-lite"/>
    </source>
</evidence>
<evidence type="ECO:0000259" key="10">
    <source>
        <dbReference type="PROSITE" id="PS51903"/>
    </source>
</evidence>
<dbReference type="InterPro" id="IPR019489">
    <property type="entry name" value="Clp_ATPase_C"/>
</dbReference>
<dbReference type="SMART" id="SM01086">
    <property type="entry name" value="ClpB_D2-small"/>
    <property type="match status" value="1"/>
</dbReference>
<dbReference type="PROSITE" id="PS00871">
    <property type="entry name" value="CLPAB_2"/>
    <property type="match status" value="1"/>
</dbReference>
<name>A0A5Q4YVK3_9BURK</name>
<sequence>MAEHLCELCGVRPATIRVAVIQGGRRRQLDVCDYHYAQLTRHQRQVSPLESLFRGGLFDGLLDSGTDGFGAEPAATRHDGPVNKGVDLQQHFSEQAKEILQRAAERAVQFGRHEVDTEHVLYELVESEAVQRILSALKISASDLQKHIEANAPKGHVTSKAPQGEISVSPRLKSALERAVIASREFGQNYVGPEHILTGLAEVTDSFAGDLLMKYGLSPHLLRQQTLKQAGQEEAAQAPSDTPQLDKYSRDITRLAREGKLDPVIGRSKETETLVEVLARRKKNNPVLIGEPGVGKTAIVEGLALRMISGDVPETLREKRLIELNVNSLVAGSKYRGEFEERVKQVMDEIAAHKDRLVLFVDEVHTIVGAGQGGGEGGLDIANVFKPPMARGELNLIGATTLAEYQKYIEKDAALERRFQPVLVGEPSVEQTIGILRGLRDRLEAHHKVTILDEACVAAAELSDRYITGRFLPDKAVDLIDQAAAREHLSSTSRPAEVLELESEIAQIRREQEYATSHKQFERAKALGEQLSGKQTQLDDSTEAWKRRVSTSTAEVTRTLVAEIVAKMTGIPVADLTQEEKTKLLQMEDRLHRRVIGQEEAISAVSDAVRRSRAGLQARHQPLAVFLFLGPTGVGKTELAKALAEVVFGDEDAIVRIDMSEYMERHAVARLIGAPPGYVGYDEGGQLTERVRRRPHSVILLDEIEKAHPDVYNVLLQVFDDGRLTDGKGRVIDFANTLIIATSNLASDVITGTPRKRPGFIAADNDIVAGKSPRKDRQPDGVREGVMTVLRSHFRPEFLNRIDEIIIFESLNADQIRSIVRLQLDKVAHIAKSQDIDIVFDDSIVDQLAKEAYRPEYGARELRRRIRQVIENPLAKQMLDGAVREGNRVVCRFDPLQDDTVFELSEAPQQELAGTTQQDKQKDPDAGNGAADTGPAAKPARKRASPARKRGNTDGGDHAAG</sequence>
<feature type="region of interest" description="Disordered" evidence="9">
    <location>
        <begin position="228"/>
        <end position="247"/>
    </location>
</feature>
<dbReference type="InterPro" id="IPR003959">
    <property type="entry name" value="ATPase_AAA_core"/>
</dbReference>
<dbReference type="Pfam" id="PF10431">
    <property type="entry name" value="ClpB_D2-small"/>
    <property type="match status" value="1"/>
</dbReference>
<feature type="region of interest" description="Disordered" evidence="9">
    <location>
        <begin position="908"/>
        <end position="961"/>
    </location>
</feature>
<dbReference type="PANTHER" id="PTHR11638:SF145">
    <property type="entry name" value="CLPA_B PROTEASE ATP BINDING SUBUNIT-RELATED"/>
    <property type="match status" value="1"/>
</dbReference>
<dbReference type="InterPro" id="IPR001270">
    <property type="entry name" value="ClpA/B"/>
</dbReference>
<evidence type="ECO:0000256" key="1">
    <source>
        <dbReference type="ARBA" id="ARBA00008675"/>
    </source>
</evidence>
<reference evidence="11 12" key="1">
    <citation type="submission" date="2019-08" db="EMBL/GenBank/DDBJ databases">
        <authorList>
            <person name="Herpell B J."/>
        </authorList>
    </citation>
    <scope>NUCLEOTIDE SEQUENCE [LARGE SCALE GENOMIC DNA]</scope>
    <source>
        <strain evidence="12">Msb3</strain>
    </source>
</reference>
<dbReference type="InterPro" id="IPR004176">
    <property type="entry name" value="Clp_R_N"/>
</dbReference>
<evidence type="ECO:0000256" key="3">
    <source>
        <dbReference type="ARBA" id="ARBA00022741"/>
    </source>
</evidence>
<gene>
    <name evidence="11" type="primary">clpB</name>
    <name evidence="11" type="ORF">PDMSB3_2472</name>
</gene>
<dbReference type="Pfam" id="PF02861">
    <property type="entry name" value="Clp_N"/>
    <property type="match status" value="1"/>
</dbReference>
<dbReference type="InterPro" id="IPR027417">
    <property type="entry name" value="P-loop_NTPase"/>
</dbReference>
<evidence type="ECO:0000313" key="12">
    <source>
        <dbReference type="Proteomes" id="UP000325811"/>
    </source>
</evidence>